<dbReference type="InterPro" id="IPR058240">
    <property type="entry name" value="rSAM_sf"/>
</dbReference>
<dbReference type="Proteomes" id="UP000321812">
    <property type="component" value="Unassembled WGS sequence"/>
</dbReference>
<dbReference type="SFLD" id="SFLDS00029">
    <property type="entry name" value="Radical_SAM"/>
    <property type="match status" value="1"/>
</dbReference>
<dbReference type="CDD" id="cd01335">
    <property type="entry name" value="Radical_SAM"/>
    <property type="match status" value="1"/>
</dbReference>
<dbReference type="NCBIfam" id="TIGR00539">
    <property type="entry name" value="hemN_rel"/>
    <property type="match status" value="1"/>
</dbReference>
<evidence type="ECO:0000256" key="7">
    <source>
        <dbReference type="ARBA" id="ARBA00023004"/>
    </source>
</evidence>
<dbReference type="PANTHER" id="PTHR13932:SF5">
    <property type="entry name" value="RADICAL S-ADENOSYL METHIONINE DOMAIN-CONTAINING PROTEIN 1, MITOCHONDRIAL"/>
    <property type="match status" value="1"/>
</dbReference>
<comment type="subcellular location">
    <subcellularLocation>
        <location evidence="10">Cytoplasm</location>
    </subcellularLocation>
</comment>
<comment type="cofactor">
    <cofactor evidence="1">
        <name>[4Fe-4S] cluster</name>
        <dbReference type="ChEBI" id="CHEBI:49883"/>
    </cofactor>
</comment>
<dbReference type="SMART" id="SM00729">
    <property type="entry name" value="Elp3"/>
    <property type="match status" value="1"/>
</dbReference>
<keyword evidence="8 10" id="KW-0411">Iron-sulfur</keyword>
<dbReference type="RefSeq" id="WP_147497365.1">
    <property type="nucleotide sequence ID" value="NZ_VOAP01000016.1"/>
</dbReference>
<proteinExistence type="inferred from homology"/>
<organism evidence="12 13">
    <name type="scientific">Campylobacter hyointestinalis</name>
    <dbReference type="NCBI Taxonomy" id="198"/>
    <lineage>
        <taxon>Bacteria</taxon>
        <taxon>Pseudomonadati</taxon>
        <taxon>Campylobacterota</taxon>
        <taxon>Epsilonproteobacteria</taxon>
        <taxon>Campylobacterales</taxon>
        <taxon>Campylobacteraceae</taxon>
        <taxon>Campylobacter</taxon>
    </lineage>
</organism>
<gene>
    <name evidence="12" type="ORF">YZ82_06235</name>
</gene>
<evidence type="ECO:0000256" key="3">
    <source>
        <dbReference type="ARBA" id="ARBA00017228"/>
    </source>
</evidence>
<evidence type="ECO:0000256" key="4">
    <source>
        <dbReference type="ARBA" id="ARBA00022617"/>
    </source>
</evidence>
<keyword evidence="7 10" id="KW-0408">Iron</keyword>
<comment type="function">
    <text evidence="10">Probably acts as a heme chaperone, transferring heme to an unknown acceptor. Binds one molecule of heme per monomer, possibly covalently. Binds 1 [4Fe-4S] cluster. The cluster is coordinated with 3 cysteines and an exchangeable S-adenosyl-L-methionine.</text>
</comment>
<comment type="similarity">
    <text evidence="2">Belongs to the anaerobic coproporphyrinogen-III oxidase family. HemW subfamily.</text>
</comment>
<dbReference type="InterPro" id="IPR013785">
    <property type="entry name" value="Aldolase_TIM"/>
</dbReference>
<name>A0A562XC30_CAMHY</name>
<evidence type="ECO:0000256" key="9">
    <source>
        <dbReference type="ARBA" id="ARBA00023186"/>
    </source>
</evidence>
<keyword evidence="10" id="KW-0004">4Fe-4S</keyword>
<dbReference type="GO" id="GO:0004109">
    <property type="term" value="F:coproporphyrinogen oxidase activity"/>
    <property type="evidence" value="ECO:0007669"/>
    <property type="project" value="InterPro"/>
</dbReference>
<feature type="domain" description="Radical SAM core" evidence="11">
    <location>
        <begin position="1"/>
        <end position="221"/>
    </location>
</feature>
<dbReference type="InterPro" id="IPR006638">
    <property type="entry name" value="Elp3/MiaA/NifB-like_rSAM"/>
</dbReference>
<evidence type="ECO:0000256" key="10">
    <source>
        <dbReference type="RuleBase" id="RU364116"/>
    </source>
</evidence>
<keyword evidence="4 10" id="KW-0349">Heme</keyword>
<dbReference type="InterPro" id="IPR007197">
    <property type="entry name" value="rSAM"/>
</dbReference>
<evidence type="ECO:0000256" key="8">
    <source>
        <dbReference type="ARBA" id="ARBA00023014"/>
    </source>
</evidence>
<dbReference type="InterPro" id="IPR004559">
    <property type="entry name" value="HemW-like"/>
</dbReference>
<dbReference type="GO" id="GO:0046872">
    <property type="term" value="F:metal ion binding"/>
    <property type="evidence" value="ECO:0007669"/>
    <property type="project" value="UniProtKB-UniRule"/>
</dbReference>
<evidence type="ECO:0000256" key="5">
    <source>
        <dbReference type="ARBA" id="ARBA00022691"/>
    </source>
</evidence>
<dbReference type="PROSITE" id="PS51918">
    <property type="entry name" value="RADICAL_SAM"/>
    <property type="match status" value="1"/>
</dbReference>
<accession>A0A562XC30</accession>
<protein>
    <recommendedName>
        <fullName evidence="3 10">Heme chaperone HemW</fullName>
    </recommendedName>
</protein>
<evidence type="ECO:0000256" key="2">
    <source>
        <dbReference type="ARBA" id="ARBA00006100"/>
    </source>
</evidence>
<evidence type="ECO:0000259" key="11">
    <source>
        <dbReference type="PROSITE" id="PS51918"/>
    </source>
</evidence>
<dbReference type="GO" id="GO:0006779">
    <property type="term" value="P:porphyrin-containing compound biosynthetic process"/>
    <property type="evidence" value="ECO:0007669"/>
    <property type="project" value="InterPro"/>
</dbReference>
<reference evidence="12 13" key="1">
    <citation type="submission" date="2019-07" db="EMBL/GenBank/DDBJ databases">
        <title>Rapid identification of Enteric Bacteria from Whole Genome Sequences (WGS) using Average Nucleotide Identity (ANI).</title>
        <authorList>
            <person name="Lane C."/>
        </authorList>
    </citation>
    <scope>NUCLEOTIDE SEQUENCE [LARGE SCALE GENOMIC DNA]</scope>
    <source>
        <strain evidence="12 13">D2411</strain>
    </source>
</reference>
<evidence type="ECO:0000256" key="6">
    <source>
        <dbReference type="ARBA" id="ARBA00022723"/>
    </source>
</evidence>
<keyword evidence="5 10" id="KW-0949">S-adenosyl-L-methionine</keyword>
<evidence type="ECO:0000313" key="12">
    <source>
        <dbReference type="EMBL" id="TWO19688.1"/>
    </source>
</evidence>
<dbReference type="PANTHER" id="PTHR13932">
    <property type="entry name" value="COPROPORPHYRINIGEN III OXIDASE"/>
    <property type="match status" value="1"/>
</dbReference>
<dbReference type="SUPFAM" id="SSF102114">
    <property type="entry name" value="Radical SAM enzymes"/>
    <property type="match status" value="1"/>
</dbReference>
<evidence type="ECO:0000313" key="13">
    <source>
        <dbReference type="Proteomes" id="UP000321812"/>
    </source>
</evidence>
<keyword evidence="10" id="KW-0963">Cytoplasm</keyword>
<dbReference type="SFLD" id="SFLDF00562">
    <property type="entry name" value="HemN-like__clustered_with_heat"/>
    <property type="match status" value="1"/>
</dbReference>
<evidence type="ECO:0000256" key="1">
    <source>
        <dbReference type="ARBA" id="ARBA00001966"/>
    </source>
</evidence>
<dbReference type="InterPro" id="IPR034505">
    <property type="entry name" value="Coproporphyrinogen-III_oxidase"/>
</dbReference>
<dbReference type="GO" id="GO:0051539">
    <property type="term" value="F:4 iron, 4 sulfur cluster binding"/>
    <property type="evidence" value="ECO:0007669"/>
    <property type="project" value="UniProtKB-UniRule"/>
</dbReference>
<dbReference type="AlphaFoldDB" id="A0A562XC30"/>
<dbReference type="SFLD" id="SFLDG01065">
    <property type="entry name" value="anaerobic_coproporphyrinogen-I"/>
    <property type="match status" value="1"/>
</dbReference>
<dbReference type="Gene3D" id="3.20.20.70">
    <property type="entry name" value="Aldolase class I"/>
    <property type="match status" value="1"/>
</dbReference>
<comment type="caution">
    <text evidence="12">The sequence shown here is derived from an EMBL/GenBank/DDBJ whole genome shotgun (WGS) entry which is preliminary data.</text>
</comment>
<dbReference type="EMBL" id="VOAP01000016">
    <property type="protein sequence ID" value="TWO19688.1"/>
    <property type="molecule type" value="Genomic_DNA"/>
</dbReference>
<keyword evidence="6 10" id="KW-0479">Metal-binding</keyword>
<sequence>MQIYIHIPFCESKCPYCAFGSHSDKFSQVKKYFLALNHEIQNTILDLNEKITTIFIGGGTPSSVNAEFYAQIFEALRPKLAKNAEITSEANPNSANLQWLEDMKRLGVNRISFGAQSFDEKKLRLLGRIHSKNAIFKAVQNAKIAKFKNINVDLMYGTKLDTKKLLKRELENIANLGISHVSAYSLSLEEKTPFWGKLNLKKDSLSLARYLINGLEDIGFKQYEISNFGKICTHNLGYWKQKDYLGFGAYAVGTIADRRFYSPSDLDEYIANPLQKKVEILSKKDILEEHIFLGLRSCVGIKLSNLDKKKIEKVELLEKENKIYIKNGRAFNANFLIADEISLFLT</sequence>
<keyword evidence="9 10" id="KW-0143">Chaperone</keyword>
<dbReference type="GO" id="GO:0005737">
    <property type="term" value="C:cytoplasm"/>
    <property type="evidence" value="ECO:0007669"/>
    <property type="project" value="UniProtKB-SubCell"/>
</dbReference>
<dbReference type="Pfam" id="PF04055">
    <property type="entry name" value="Radical_SAM"/>
    <property type="match status" value="1"/>
</dbReference>